<keyword evidence="2" id="KW-1185">Reference proteome</keyword>
<evidence type="ECO:0000313" key="1">
    <source>
        <dbReference type="EMBL" id="KAL0935832.1"/>
    </source>
</evidence>
<proteinExistence type="predicted"/>
<reference evidence="1 2" key="1">
    <citation type="journal article" date="2020" name="Phytopathology">
        <title>Genome Sequence Resources of Colletotrichum truncatum, C. plurivorum, C. musicola, and C. sojae: Four Species Pathogenic to Soybean (Glycine max).</title>
        <authorList>
            <person name="Rogerio F."/>
            <person name="Boufleur T.R."/>
            <person name="Ciampi-Guillardi M."/>
            <person name="Sukno S.A."/>
            <person name="Thon M.R."/>
            <person name="Massola Junior N.S."/>
            <person name="Baroncelli R."/>
        </authorList>
    </citation>
    <scope>NUCLEOTIDE SEQUENCE [LARGE SCALE GENOMIC DNA]</scope>
    <source>
        <strain evidence="1 2">CMES1059</strain>
    </source>
</reference>
<dbReference type="EMBL" id="VUJX02000005">
    <property type="protein sequence ID" value="KAL0935832.1"/>
    <property type="molecule type" value="Genomic_DNA"/>
</dbReference>
<accession>A0ACC3YVD1</accession>
<gene>
    <name evidence="1" type="ORF">CTRU02_208046</name>
</gene>
<name>A0ACC3YVD1_COLTU</name>
<comment type="caution">
    <text evidence="1">The sequence shown here is derived from an EMBL/GenBank/DDBJ whole genome shotgun (WGS) entry which is preliminary data.</text>
</comment>
<protein>
    <submittedName>
        <fullName evidence="1">Arabinogalactan endo-beta-galactosidase</fullName>
    </submittedName>
</protein>
<organism evidence="1 2">
    <name type="scientific">Colletotrichum truncatum</name>
    <name type="common">Anthracnose fungus</name>
    <name type="synonym">Colletotrichum capsici</name>
    <dbReference type="NCBI Taxonomy" id="5467"/>
    <lineage>
        <taxon>Eukaryota</taxon>
        <taxon>Fungi</taxon>
        <taxon>Dikarya</taxon>
        <taxon>Ascomycota</taxon>
        <taxon>Pezizomycotina</taxon>
        <taxon>Sordariomycetes</taxon>
        <taxon>Hypocreomycetidae</taxon>
        <taxon>Glomerellales</taxon>
        <taxon>Glomerellaceae</taxon>
        <taxon>Colletotrichum</taxon>
        <taxon>Colletotrichum truncatum species complex</taxon>
    </lineage>
</organism>
<sequence>MRAIYNGKLPLCECKELVQGIVCHHFTMIAPRLFSLLGLTALATAAPAAVDSNASPEKPFFYKGHDLSSLKMLEESQNIFVDTARGNIERPADDILADGGMNGVRLRLWVDPPDGTYGLNYTIALAKRFQDKGQRIFLDYHFTDWWADPQKQPIPAAWPTELEPLAGRLRTYVRETLVAFNEAGVKLDLVSLGNELRHGLLWPIGYVDVDVEPWSELVESFAGLATLYKAARAGVKDATCAGVPKPEVMLHIDNGWNLTLQERWYGALVENDVPLSAWDVFGYSFYPFYGTSATFENLETTLRVMGEKYNKPQQVVETDYPAICNGQWNPIPPSSEPSIPYSVEGQIEWMGEVLRIVREVPNGLGQGVWYWEPAWLNNTSLGSACNDAILFEPDYSAWPKTVGYSRPSVNVYL</sequence>
<dbReference type="Proteomes" id="UP000805649">
    <property type="component" value="Unassembled WGS sequence"/>
</dbReference>
<evidence type="ECO:0000313" key="2">
    <source>
        <dbReference type="Proteomes" id="UP000805649"/>
    </source>
</evidence>